<dbReference type="GO" id="GO:0051087">
    <property type="term" value="F:protein-folding chaperone binding"/>
    <property type="evidence" value="ECO:0007669"/>
    <property type="project" value="InterPro"/>
</dbReference>
<evidence type="ECO:0000256" key="6">
    <source>
        <dbReference type="SAM" id="MobiDB-lite"/>
    </source>
</evidence>
<dbReference type="Gene3D" id="2.30.22.10">
    <property type="entry name" value="Head domain of nucleotide exchange factor GrpE"/>
    <property type="match status" value="1"/>
</dbReference>
<evidence type="ECO:0000256" key="1">
    <source>
        <dbReference type="ARBA" id="ARBA00009054"/>
    </source>
</evidence>
<comment type="subcellular location">
    <subcellularLocation>
        <location evidence="3">Cytoplasm</location>
    </subcellularLocation>
</comment>
<dbReference type="PANTHER" id="PTHR21237:SF23">
    <property type="entry name" value="GRPE PROTEIN HOMOLOG, MITOCHONDRIAL"/>
    <property type="match status" value="1"/>
</dbReference>
<dbReference type="InterPro" id="IPR000740">
    <property type="entry name" value="GrpE"/>
</dbReference>
<dbReference type="Gene3D" id="3.90.20.20">
    <property type="match status" value="1"/>
</dbReference>
<feature type="region of interest" description="Disordered" evidence="6">
    <location>
        <begin position="1"/>
        <end position="99"/>
    </location>
</feature>
<keyword evidence="2 3" id="KW-0143">Chaperone</keyword>
<keyword evidence="3 4" id="KW-0346">Stress response</keyword>
<evidence type="ECO:0000256" key="4">
    <source>
        <dbReference type="RuleBase" id="RU000639"/>
    </source>
</evidence>
<dbReference type="Pfam" id="PF01025">
    <property type="entry name" value="GrpE"/>
    <property type="match status" value="1"/>
</dbReference>
<dbReference type="PROSITE" id="PS01071">
    <property type="entry name" value="GRPE"/>
    <property type="match status" value="1"/>
</dbReference>
<dbReference type="GO" id="GO:0042803">
    <property type="term" value="F:protein homodimerization activity"/>
    <property type="evidence" value="ECO:0007669"/>
    <property type="project" value="InterPro"/>
</dbReference>
<dbReference type="PRINTS" id="PR00773">
    <property type="entry name" value="GRPEPROTEIN"/>
</dbReference>
<dbReference type="AlphaFoldDB" id="A0A7K0K2L9"/>
<dbReference type="GO" id="GO:0005737">
    <property type="term" value="C:cytoplasm"/>
    <property type="evidence" value="ECO:0007669"/>
    <property type="project" value="UniProtKB-SubCell"/>
</dbReference>
<dbReference type="InterPro" id="IPR009012">
    <property type="entry name" value="GrpE_head"/>
</dbReference>
<comment type="similarity">
    <text evidence="1 3 5">Belongs to the GrpE family.</text>
</comment>
<dbReference type="InterPro" id="IPR013805">
    <property type="entry name" value="GrpE_CC"/>
</dbReference>
<name>A0A7K0K2L9_9ACTO</name>
<accession>A0A7K0K2L9</accession>
<dbReference type="GO" id="GO:0051082">
    <property type="term" value="F:unfolded protein binding"/>
    <property type="evidence" value="ECO:0007669"/>
    <property type="project" value="TreeGrafter"/>
</dbReference>
<dbReference type="EMBL" id="VUMY01000008">
    <property type="protein sequence ID" value="MST49669.1"/>
    <property type="molecule type" value="Genomic_DNA"/>
</dbReference>
<organism evidence="7 8">
    <name type="scientific">Mobiluncus porci</name>
    <dbReference type="NCBI Taxonomy" id="2652278"/>
    <lineage>
        <taxon>Bacteria</taxon>
        <taxon>Bacillati</taxon>
        <taxon>Actinomycetota</taxon>
        <taxon>Actinomycetes</taxon>
        <taxon>Actinomycetales</taxon>
        <taxon>Actinomycetaceae</taxon>
        <taxon>Mobiluncus</taxon>
    </lineage>
</organism>
<feature type="compositionally biased region" description="Acidic residues" evidence="6">
    <location>
        <begin position="56"/>
        <end position="72"/>
    </location>
</feature>
<comment type="caution">
    <text evidence="7">The sequence shown here is derived from an EMBL/GenBank/DDBJ whole genome shotgun (WGS) entry which is preliminary data.</text>
</comment>
<keyword evidence="3" id="KW-0963">Cytoplasm</keyword>
<feature type="compositionally biased region" description="Low complexity" evidence="6">
    <location>
        <begin position="262"/>
        <end position="271"/>
    </location>
</feature>
<feature type="compositionally biased region" description="Basic and acidic residues" evidence="6">
    <location>
        <begin position="42"/>
        <end position="55"/>
    </location>
</feature>
<evidence type="ECO:0000313" key="7">
    <source>
        <dbReference type="EMBL" id="MST49669.1"/>
    </source>
</evidence>
<dbReference type="HAMAP" id="MF_01151">
    <property type="entry name" value="GrpE"/>
    <property type="match status" value="1"/>
</dbReference>
<gene>
    <name evidence="3" type="primary">grpE</name>
    <name evidence="7" type="ORF">FYJ63_05385</name>
</gene>
<evidence type="ECO:0000313" key="8">
    <source>
        <dbReference type="Proteomes" id="UP000442535"/>
    </source>
</evidence>
<dbReference type="CDD" id="cd00446">
    <property type="entry name" value="GrpE"/>
    <property type="match status" value="1"/>
</dbReference>
<dbReference type="GO" id="GO:0006457">
    <property type="term" value="P:protein folding"/>
    <property type="evidence" value="ECO:0007669"/>
    <property type="project" value="InterPro"/>
</dbReference>
<sequence length="279" mass="30111">MSEDKLNQAARKAYAEVQKESDEAREHKEQADQSKKGKKDKGKAGKSDAELKPETSVEDSSETSSEGAEENTETTGVSQPASEEASTDQLEDELAQAQEKRIAELKDELAKVKDELARAHADLYNLQQEYNAYARRTKAEVPLQQEAGVASVVNALMGVLDDIELARVHDDLKGSFGAVATKLEQTLETNFKVKRYGAKGDTFDPNLHQAIQMSEGAEGDKHVIDQVAQPGYLVGERVLRPAMVIVGTATSAEKGSAEAKSGEAASEGDSSTPDESDNQ</sequence>
<feature type="region of interest" description="Disordered" evidence="6">
    <location>
        <begin position="250"/>
        <end position="279"/>
    </location>
</feature>
<dbReference type="RefSeq" id="WP_338106834.1">
    <property type="nucleotide sequence ID" value="NZ_VUMY01000008.1"/>
</dbReference>
<dbReference type="PANTHER" id="PTHR21237">
    <property type="entry name" value="GRPE PROTEIN"/>
    <property type="match status" value="1"/>
</dbReference>
<dbReference type="SUPFAM" id="SSF51064">
    <property type="entry name" value="Head domain of nucleotide exchange factor GrpE"/>
    <property type="match status" value="1"/>
</dbReference>
<keyword evidence="8" id="KW-1185">Reference proteome</keyword>
<proteinExistence type="inferred from homology"/>
<reference evidence="7 8" key="1">
    <citation type="submission" date="2019-08" db="EMBL/GenBank/DDBJ databases">
        <title>In-depth cultivation of the pig gut microbiome towards novel bacterial diversity and tailored functional studies.</title>
        <authorList>
            <person name="Wylensek D."/>
            <person name="Hitch T.C.A."/>
            <person name="Clavel T."/>
        </authorList>
    </citation>
    <scope>NUCLEOTIDE SEQUENCE [LARGE SCALE GENOMIC DNA]</scope>
    <source>
        <strain evidence="7 8">RF-GAM-744-WT-7</strain>
    </source>
</reference>
<evidence type="ECO:0000256" key="5">
    <source>
        <dbReference type="RuleBase" id="RU004478"/>
    </source>
</evidence>
<protein>
    <recommendedName>
        <fullName evidence="3 4">Protein GrpE</fullName>
    </recommendedName>
    <alternativeName>
        <fullName evidence="3">HSP-70 cofactor</fullName>
    </alternativeName>
</protein>
<comment type="subunit">
    <text evidence="3">Homodimer.</text>
</comment>
<feature type="compositionally biased region" description="Acidic residues" evidence="6">
    <location>
        <begin position="85"/>
        <end position="94"/>
    </location>
</feature>
<dbReference type="SUPFAM" id="SSF58014">
    <property type="entry name" value="Coiled-coil domain of nucleotide exchange factor GrpE"/>
    <property type="match status" value="1"/>
</dbReference>
<evidence type="ECO:0000256" key="3">
    <source>
        <dbReference type="HAMAP-Rule" id="MF_01151"/>
    </source>
</evidence>
<dbReference type="GO" id="GO:0000774">
    <property type="term" value="F:adenyl-nucleotide exchange factor activity"/>
    <property type="evidence" value="ECO:0007669"/>
    <property type="project" value="InterPro"/>
</dbReference>
<evidence type="ECO:0000256" key="2">
    <source>
        <dbReference type="ARBA" id="ARBA00023186"/>
    </source>
</evidence>
<comment type="function">
    <text evidence="3 4">Participates actively in the response to hyperosmotic and heat shock by preventing the aggregation of stress-denatured proteins, in association with DnaK and GrpE. It is the nucleotide exchange factor for DnaK and may function as a thermosensor. Unfolded proteins bind initially to DnaJ; upon interaction with the DnaJ-bound protein, DnaK hydrolyzes its bound ATP, resulting in the formation of a stable complex. GrpE releases ADP from DnaK; ATP binding to DnaK triggers the release of the substrate protein, thus completing the reaction cycle. Several rounds of ATP-dependent interactions between DnaJ, DnaK and GrpE are required for fully efficient folding.</text>
</comment>
<dbReference type="Proteomes" id="UP000442535">
    <property type="component" value="Unassembled WGS sequence"/>
</dbReference>
<feature type="compositionally biased region" description="Basic and acidic residues" evidence="6">
    <location>
        <begin position="13"/>
        <end position="35"/>
    </location>
</feature>